<protein>
    <submittedName>
        <fullName evidence="1">Uncharacterized protein</fullName>
    </submittedName>
</protein>
<evidence type="ECO:0000313" key="2">
    <source>
        <dbReference type="Proteomes" id="UP000501690"/>
    </source>
</evidence>
<dbReference type="AlphaFoldDB" id="A0A4D6NAB4"/>
<keyword evidence="2" id="KW-1185">Reference proteome</keyword>
<reference evidence="1 2" key="1">
    <citation type="submission" date="2019-04" db="EMBL/GenBank/DDBJ databases">
        <title>An improved genome assembly and genetic linkage map for asparagus bean, Vigna unguiculata ssp. sesquipedialis.</title>
        <authorList>
            <person name="Xia Q."/>
            <person name="Zhang R."/>
            <person name="Dong Y."/>
        </authorList>
    </citation>
    <scope>NUCLEOTIDE SEQUENCE [LARGE SCALE GENOMIC DNA]</scope>
    <source>
        <tissue evidence="1">Leaf</tissue>
    </source>
</reference>
<proteinExistence type="predicted"/>
<sequence>MGLCRLPLYGEATAVWFRKNKIGDKGGGLIGPWRVEENLGFAVTGYVSAINYL</sequence>
<organism evidence="1 2">
    <name type="scientific">Vigna unguiculata</name>
    <name type="common">Cowpea</name>
    <dbReference type="NCBI Taxonomy" id="3917"/>
    <lineage>
        <taxon>Eukaryota</taxon>
        <taxon>Viridiplantae</taxon>
        <taxon>Streptophyta</taxon>
        <taxon>Embryophyta</taxon>
        <taxon>Tracheophyta</taxon>
        <taxon>Spermatophyta</taxon>
        <taxon>Magnoliopsida</taxon>
        <taxon>eudicotyledons</taxon>
        <taxon>Gunneridae</taxon>
        <taxon>Pentapetalae</taxon>
        <taxon>rosids</taxon>
        <taxon>fabids</taxon>
        <taxon>Fabales</taxon>
        <taxon>Fabaceae</taxon>
        <taxon>Papilionoideae</taxon>
        <taxon>50 kb inversion clade</taxon>
        <taxon>NPAAA clade</taxon>
        <taxon>indigoferoid/millettioid clade</taxon>
        <taxon>Phaseoleae</taxon>
        <taxon>Vigna</taxon>
    </lineage>
</organism>
<evidence type="ECO:0000313" key="1">
    <source>
        <dbReference type="EMBL" id="QCE09075.1"/>
    </source>
</evidence>
<name>A0A4D6NAB4_VIGUN</name>
<dbReference type="Proteomes" id="UP000501690">
    <property type="component" value="Linkage Group LG10"/>
</dbReference>
<gene>
    <name evidence="1" type="ORF">DEO72_LG10g294</name>
</gene>
<dbReference type="EMBL" id="CP039354">
    <property type="protein sequence ID" value="QCE09075.1"/>
    <property type="molecule type" value="Genomic_DNA"/>
</dbReference>
<accession>A0A4D6NAB4</accession>